<evidence type="ECO:0000256" key="4">
    <source>
        <dbReference type="SAM" id="MobiDB-lite"/>
    </source>
</evidence>
<proteinExistence type="inferred from homology"/>
<dbReference type="Gene3D" id="3.30.420.40">
    <property type="match status" value="1"/>
</dbReference>
<organism evidence="5">
    <name type="scientific">Neospora caninum (strain Liverpool)</name>
    <dbReference type="NCBI Taxonomy" id="572307"/>
    <lineage>
        <taxon>Eukaryota</taxon>
        <taxon>Sar</taxon>
        <taxon>Alveolata</taxon>
        <taxon>Apicomplexa</taxon>
        <taxon>Conoidasida</taxon>
        <taxon>Coccidia</taxon>
        <taxon>Eucoccidiorida</taxon>
        <taxon>Eimeriorina</taxon>
        <taxon>Sarcocystidae</taxon>
        <taxon>Neospora</taxon>
    </lineage>
</organism>
<accession>A0A0F7UAH5</accession>
<feature type="compositionally biased region" description="Basic and acidic residues" evidence="4">
    <location>
        <begin position="315"/>
        <end position="333"/>
    </location>
</feature>
<dbReference type="GO" id="GO:0016787">
    <property type="term" value="F:hydrolase activity"/>
    <property type="evidence" value="ECO:0007669"/>
    <property type="project" value="UniProtKB-KW"/>
</dbReference>
<gene>
    <name evidence="5" type="ORF">BN1204_026950</name>
</gene>
<feature type="compositionally biased region" description="Basic and acidic residues" evidence="4">
    <location>
        <begin position="767"/>
        <end position="782"/>
    </location>
</feature>
<dbReference type="PANTHER" id="PTHR11782">
    <property type="entry name" value="ADENOSINE/GUANOSINE DIPHOSPHATASE"/>
    <property type="match status" value="1"/>
</dbReference>
<evidence type="ECO:0000256" key="2">
    <source>
        <dbReference type="ARBA" id="ARBA00022801"/>
    </source>
</evidence>
<dbReference type="InterPro" id="IPR000407">
    <property type="entry name" value="GDA1_CD39_NTPase"/>
</dbReference>
<protein>
    <submittedName>
        <fullName evidence="5">GDA1/CD39 (Nucleoside phosphatase) family domain containing protein, putative</fullName>
    </submittedName>
</protein>
<keyword evidence="2" id="KW-0378">Hydrolase</keyword>
<evidence type="ECO:0000313" key="5">
    <source>
        <dbReference type="EMBL" id="CEL66889.1"/>
    </source>
</evidence>
<feature type="compositionally biased region" description="Basic and acidic residues" evidence="4">
    <location>
        <begin position="164"/>
        <end position="180"/>
    </location>
</feature>
<comment type="similarity">
    <text evidence="1">Belongs to the GDA1/CD39 NTPase family.</text>
</comment>
<sequence length="782" mass="86950">MASRLRYSFPPRMHGRSSSESCIRLFFSAVLLSLFLFAIASSSKYFPANASEPSDLYAVVLDAGSTETRVSVYTVVYEENRCHGGLGRVTVQVPSLVAGSVRPGIATFADGQRNWQSRGHETFFDGLLAEQEREAFFTPEAHDMGEQHGMLFAQHLDHLQRVKQARGEGNDEKQPAREAQSRVNGEPPELVNTEEGVELYLQRLRVIVNRIVQTEEQKRRTFVFFRGTAGMRDLSDDQRKSLLEKIRAALSTWGFQLPAGSTGVSILEGSEEGVMRWLMLNQLLGNFDGANQLIRVDPDHLMRQKANRDSNSSAPHEDSLDEDAPKSEKEARPVELGSATAEDPDVRKQPKEKRRAGLIEMGGDSAQVVIQIPSDLRPSNVYSPLFSRVDLVHKARGNKRGFKALLPPIRSHRPAGFPGSSVEDFTEVDLCTERQILYAKSYVGLAAACFSAGHRRGVVEHIHETVQHAFEQRKTAIREGRAVPPTRERPFEVSIPCLPSDVRAHVQLSHLRQKPAFDSGLFMSLHDQGDLRRDERETETQADSTKPWRATRYHPAGVPQTRESSDALNRRMKADRGAGLMDSIHHIAVQGASDTVACTERVALTSNGIPAFPFTIHPEIPLYATEDFNSFKELVLPAGQPQFSGAKLAQEATRLCKIRQVEDVAKAIHVSAGRETAQTACFGLVLMSQFLTRVLRLERERAILAVNAVDGIETSWTAAIPMLYLAHVIKERKQRSPPYDGNLSFSSGGSASGTESGEPTPFMHGEQNQKERRDSDMTREEL</sequence>
<feature type="region of interest" description="Disordered" evidence="4">
    <location>
        <begin position="164"/>
        <end position="189"/>
    </location>
</feature>
<feature type="region of interest" description="Disordered" evidence="4">
    <location>
        <begin position="736"/>
        <end position="782"/>
    </location>
</feature>
<name>A0A0F7UAH5_NEOCL</name>
<feature type="compositionally biased region" description="Low complexity" evidence="4">
    <location>
        <begin position="741"/>
        <end position="757"/>
    </location>
</feature>
<dbReference type="PANTHER" id="PTHR11782:SF127">
    <property type="entry name" value="NTPASE, ISOFORM F"/>
    <property type="match status" value="1"/>
</dbReference>
<dbReference type="Gene3D" id="3.30.420.150">
    <property type="entry name" value="Exopolyphosphatase. Domain 2"/>
    <property type="match status" value="1"/>
</dbReference>
<evidence type="ECO:0000256" key="3">
    <source>
        <dbReference type="PIRSR" id="PIRSR600407-1"/>
    </source>
</evidence>
<dbReference type="AlphaFoldDB" id="A0A0F7UAH5"/>
<dbReference type="Pfam" id="PF01150">
    <property type="entry name" value="GDA1_CD39"/>
    <property type="match status" value="1"/>
</dbReference>
<dbReference type="EMBL" id="LN714482">
    <property type="protein sequence ID" value="CEL66889.1"/>
    <property type="molecule type" value="Genomic_DNA"/>
</dbReference>
<evidence type="ECO:0000256" key="1">
    <source>
        <dbReference type="ARBA" id="ARBA00009283"/>
    </source>
</evidence>
<feature type="region of interest" description="Disordered" evidence="4">
    <location>
        <begin position="304"/>
        <end position="352"/>
    </location>
</feature>
<feature type="active site" description="Proton acceptor" evidence="3">
    <location>
        <position position="272"/>
    </location>
</feature>
<reference evidence="5" key="1">
    <citation type="journal article" date="2015" name="PLoS ONE">
        <title>Comprehensive Evaluation of Toxoplasma gondii VEG and Neospora caninum LIV Genomes with Tachyzoite Stage Transcriptome and Proteome Defines Novel Transcript Features.</title>
        <authorList>
            <person name="Ramaprasad A."/>
            <person name="Mourier T."/>
            <person name="Naeem R."/>
            <person name="Malas T.B."/>
            <person name="Moussa E."/>
            <person name="Panigrahi A."/>
            <person name="Vermont S.J."/>
            <person name="Otto T.D."/>
            <person name="Wastling J."/>
            <person name="Pain A."/>
        </authorList>
    </citation>
    <scope>NUCLEOTIDE SEQUENCE</scope>
    <source>
        <strain evidence="5">Liverpool</strain>
    </source>
</reference>